<evidence type="ECO:0000313" key="5">
    <source>
        <dbReference type="Proteomes" id="UP001193389"/>
    </source>
</evidence>
<dbReference type="Gene3D" id="3.40.630.30">
    <property type="match status" value="1"/>
</dbReference>
<dbReference type="InterPro" id="IPR045039">
    <property type="entry name" value="NSI-like"/>
</dbReference>
<name>A0A5K7SGI6_9BACT</name>
<dbReference type="RefSeq" id="WP_318348846.1">
    <property type="nucleotide sequence ID" value="NZ_AP018694.1"/>
</dbReference>
<dbReference type="SUPFAM" id="SSF55729">
    <property type="entry name" value="Acyl-CoA N-acyltransferases (Nat)"/>
    <property type="match status" value="1"/>
</dbReference>
<dbReference type="GO" id="GO:0008080">
    <property type="term" value="F:N-acetyltransferase activity"/>
    <property type="evidence" value="ECO:0007669"/>
    <property type="project" value="InterPro"/>
</dbReference>
<dbReference type="CDD" id="cd04301">
    <property type="entry name" value="NAT_SF"/>
    <property type="match status" value="1"/>
</dbReference>
<dbReference type="KEGG" id="anf:AQPE_4936"/>
<keyword evidence="1" id="KW-0808">Transferase</keyword>
<dbReference type="Pfam" id="PF00583">
    <property type="entry name" value="Acetyltransf_1"/>
    <property type="match status" value="1"/>
</dbReference>
<dbReference type="PROSITE" id="PS51186">
    <property type="entry name" value="GNAT"/>
    <property type="match status" value="1"/>
</dbReference>
<proteinExistence type="predicted"/>
<keyword evidence="5" id="KW-1185">Reference proteome</keyword>
<evidence type="ECO:0000256" key="2">
    <source>
        <dbReference type="ARBA" id="ARBA00023315"/>
    </source>
</evidence>
<dbReference type="Proteomes" id="UP001193389">
    <property type="component" value="Chromosome"/>
</dbReference>
<dbReference type="InterPro" id="IPR016181">
    <property type="entry name" value="Acyl_CoA_acyltransferase"/>
</dbReference>
<evidence type="ECO:0000313" key="4">
    <source>
        <dbReference type="EMBL" id="BBE20742.1"/>
    </source>
</evidence>
<dbReference type="AlphaFoldDB" id="A0A5K7SGI6"/>
<sequence length="140" mass="15989">MNLRLQIDTANINWDLIVEILQKAGMAYYTAEIHKRAFSNSQVVVFVFDEENLVGFGRAISDGEYQAAIYDVAVIPDFQGKGIGKMIIQTIVEKIPNCNFILYASPGKETFYEKENFKRMKTGMALFINSERMQRNGFTE</sequence>
<protein>
    <recommendedName>
        <fullName evidence="3">N-acetyltransferase domain-containing protein</fullName>
    </recommendedName>
</protein>
<dbReference type="PANTHER" id="PTHR43626">
    <property type="entry name" value="ACYL-COA N-ACYLTRANSFERASE"/>
    <property type="match status" value="1"/>
</dbReference>
<gene>
    <name evidence="4" type="ORF">AQPE_4936</name>
</gene>
<dbReference type="InterPro" id="IPR000182">
    <property type="entry name" value="GNAT_dom"/>
</dbReference>
<organism evidence="4 5">
    <name type="scientific">Aquipluma nitroreducens</name>
    <dbReference type="NCBI Taxonomy" id="2010828"/>
    <lineage>
        <taxon>Bacteria</taxon>
        <taxon>Pseudomonadati</taxon>
        <taxon>Bacteroidota</taxon>
        <taxon>Bacteroidia</taxon>
        <taxon>Marinilabiliales</taxon>
        <taxon>Prolixibacteraceae</taxon>
        <taxon>Aquipluma</taxon>
    </lineage>
</organism>
<dbReference type="GO" id="GO:0005737">
    <property type="term" value="C:cytoplasm"/>
    <property type="evidence" value="ECO:0007669"/>
    <property type="project" value="TreeGrafter"/>
</dbReference>
<reference evidence="4" key="1">
    <citation type="journal article" date="2020" name="Int. J. Syst. Evol. Microbiol.">
        <title>Aquipluma nitroreducens gen. nov. sp. nov., a novel facultatively anaerobic bacterium isolated from a freshwater lake.</title>
        <authorList>
            <person name="Watanabe M."/>
            <person name="Kojima H."/>
            <person name="Fukui M."/>
        </authorList>
    </citation>
    <scope>NUCLEOTIDE SEQUENCE</scope>
    <source>
        <strain evidence="4">MeG22</strain>
    </source>
</reference>
<feature type="domain" description="N-acetyltransferase" evidence="3">
    <location>
        <begin position="5"/>
        <end position="140"/>
    </location>
</feature>
<evidence type="ECO:0000256" key="1">
    <source>
        <dbReference type="ARBA" id="ARBA00022679"/>
    </source>
</evidence>
<accession>A0A5K7SGI6</accession>
<evidence type="ECO:0000259" key="3">
    <source>
        <dbReference type="PROSITE" id="PS51186"/>
    </source>
</evidence>
<keyword evidence="2" id="KW-0012">Acyltransferase</keyword>
<dbReference type="EMBL" id="AP018694">
    <property type="protein sequence ID" value="BBE20742.1"/>
    <property type="molecule type" value="Genomic_DNA"/>
</dbReference>
<dbReference type="PANTHER" id="PTHR43626:SF4">
    <property type="entry name" value="GCN5-RELATED N-ACETYLTRANSFERASE 2, CHLOROPLASTIC"/>
    <property type="match status" value="1"/>
</dbReference>